<sequence>MIDQVVEPWALNNNILYHTNAALFERLAQQSVSLSTTQLGLFDTLAGSGIPGDVDLVQLTASSQQDIDPESVAFQFQEISDAHVAQIRDEILASSSDESAAPTLAKSSAPARGGDDSDASVGFDEESNEHDVQVLDDAVLEEGLEPPTLHLSFDEGPETSRRNTTKRLADDQMAMLTTESISEQLQQKQRNTFRTLWMQAVTEEFGDELDAMRQDDPRLSTETTTTSSATSRLPLLIDALSFGSEVFPGAQDTAGPGSQAVDEVALALPA</sequence>
<dbReference type="PANTHER" id="PTHR28127">
    <property type="entry name" value="RIBOSOME ASSEMBLY PROTEIN 3"/>
    <property type="match status" value="1"/>
</dbReference>
<name>A0A2N1JGK2_9BASI</name>
<evidence type="ECO:0000256" key="3">
    <source>
        <dbReference type="ARBA" id="ARBA00006256"/>
    </source>
</evidence>
<evidence type="ECO:0000256" key="7">
    <source>
        <dbReference type="ARBA" id="ARBA00023274"/>
    </source>
</evidence>
<protein>
    <recommendedName>
        <fullName evidence="4">Ribosome assembly protein 3</fullName>
    </recommendedName>
</protein>
<accession>A0A2N1JGK2</accession>
<dbReference type="GO" id="GO:0005730">
    <property type="term" value="C:nucleolus"/>
    <property type="evidence" value="ECO:0007669"/>
    <property type="project" value="UniProtKB-SubCell"/>
</dbReference>
<evidence type="ECO:0000256" key="4">
    <source>
        <dbReference type="ARBA" id="ARBA00015339"/>
    </source>
</evidence>
<dbReference type="OrthoDB" id="69550at2759"/>
<reference evidence="10 11" key="1">
    <citation type="submission" date="2017-10" db="EMBL/GenBank/DDBJ databases">
        <title>A novel species of cold-tolerant Malassezia isolated from bats.</title>
        <authorList>
            <person name="Lorch J.M."/>
            <person name="Palmer J.M."/>
            <person name="Vanderwolf K.J."/>
            <person name="Schmidt K.Z."/>
            <person name="Verant M.L."/>
            <person name="Weller T.J."/>
            <person name="Blehert D.S."/>
        </authorList>
    </citation>
    <scope>NUCLEOTIDE SEQUENCE [LARGE SCALE GENOMIC DNA]</scope>
    <source>
        <strain evidence="10 11">NWHC:44797-103</strain>
    </source>
</reference>
<dbReference type="STRING" id="2020962.A0A2N1JGK2"/>
<evidence type="ECO:0000313" key="10">
    <source>
        <dbReference type="EMBL" id="PKI85681.1"/>
    </source>
</evidence>
<evidence type="ECO:0000313" key="11">
    <source>
        <dbReference type="Proteomes" id="UP000232875"/>
    </source>
</evidence>
<feature type="domain" description="Ribosome-assembly protein 3 C-terminal" evidence="9">
    <location>
        <begin position="193"/>
        <end position="247"/>
    </location>
</feature>
<evidence type="ECO:0000256" key="2">
    <source>
        <dbReference type="ARBA" id="ARBA00004604"/>
    </source>
</evidence>
<evidence type="ECO:0000256" key="8">
    <source>
        <dbReference type="SAM" id="MobiDB-lite"/>
    </source>
</evidence>
<keyword evidence="7" id="KW-0687">Ribonucleoprotein</keyword>
<evidence type="ECO:0000256" key="1">
    <source>
        <dbReference type="ARBA" id="ARBA00003035"/>
    </source>
</evidence>
<evidence type="ECO:0000256" key="6">
    <source>
        <dbReference type="ARBA" id="ARBA00023242"/>
    </source>
</evidence>
<keyword evidence="11" id="KW-1185">Reference proteome</keyword>
<feature type="region of interest" description="Disordered" evidence="8">
    <location>
        <begin position="93"/>
        <end position="130"/>
    </location>
</feature>
<comment type="function">
    <text evidence="1">Required for efficient biogenesis of the 60S ribosomal subunit.</text>
</comment>
<dbReference type="EMBL" id="KZ454987">
    <property type="protein sequence ID" value="PKI85681.1"/>
    <property type="molecule type" value="Genomic_DNA"/>
</dbReference>
<dbReference type="Proteomes" id="UP000232875">
    <property type="component" value="Unassembled WGS sequence"/>
</dbReference>
<dbReference type="InterPro" id="IPR028217">
    <property type="entry name" value="Rsa3_C"/>
</dbReference>
<dbReference type="GO" id="GO:0030687">
    <property type="term" value="C:preribosome, large subunit precursor"/>
    <property type="evidence" value="ECO:0007669"/>
    <property type="project" value="TreeGrafter"/>
</dbReference>
<dbReference type="AlphaFoldDB" id="A0A2N1JGK2"/>
<comment type="subcellular location">
    <subcellularLocation>
        <location evidence="2">Nucleus</location>
        <location evidence="2">Nucleolus</location>
    </subcellularLocation>
</comment>
<proteinExistence type="inferred from homology"/>
<dbReference type="Pfam" id="PF14615">
    <property type="entry name" value="Rsa3"/>
    <property type="match status" value="1"/>
</dbReference>
<organism evidence="10 11">
    <name type="scientific">Malassezia vespertilionis</name>
    <dbReference type="NCBI Taxonomy" id="2020962"/>
    <lineage>
        <taxon>Eukaryota</taxon>
        <taxon>Fungi</taxon>
        <taxon>Dikarya</taxon>
        <taxon>Basidiomycota</taxon>
        <taxon>Ustilaginomycotina</taxon>
        <taxon>Malasseziomycetes</taxon>
        <taxon>Malasseziales</taxon>
        <taxon>Malasseziaceae</taxon>
        <taxon>Malassezia</taxon>
    </lineage>
</organism>
<comment type="similarity">
    <text evidence="3">Belongs to the RSA3 family.</text>
</comment>
<keyword evidence="5" id="KW-0690">Ribosome biogenesis</keyword>
<gene>
    <name evidence="10" type="ORF">MVES_000644</name>
</gene>
<evidence type="ECO:0000256" key="5">
    <source>
        <dbReference type="ARBA" id="ARBA00022517"/>
    </source>
</evidence>
<evidence type="ECO:0000259" key="9">
    <source>
        <dbReference type="Pfam" id="PF14615"/>
    </source>
</evidence>
<dbReference type="PANTHER" id="PTHR28127:SF1">
    <property type="entry name" value="RIBOSOME ASSEMBLY PROTEIN 3"/>
    <property type="match status" value="1"/>
</dbReference>
<dbReference type="GO" id="GO:0000027">
    <property type="term" value="P:ribosomal large subunit assembly"/>
    <property type="evidence" value="ECO:0007669"/>
    <property type="project" value="TreeGrafter"/>
</dbReference>
<dbReference type="InterPro" id="IPR051898">
    <property type="entry name" value="Ribosome_Assembly_3"/>
</dbReference>
<keyword evidence="6" id="KW-0539">Nucleus</keyword>